<evidence type="ECO:0000259" key="2">
    <source>
        <dbReference type="PROSITE" id="PS51352"/>
    </source>
</evidence>
<evidence type="ECO:0000313" key="3">
    <source>
        <dbReference type="EMBL" id="MPN04911.1"/>
    </source>
</evidence>
<keyword evidence="1" id="KW-0812">Transmembrane</keyword>
<name>A0A645ESB1_9ZZZZ</name>
<dbReference type="GO" id="GO:0045454">
    <property type="term" value="P:cell redox homeostasis"/>
    <property type="evidence" value="ECO:0007669"/>
    <property type="project" value="TreeGrafter"/>
</dbReference>
<sequence>MSNNQKKSNQKASPPKAQNTLLIKILVPALIIFVIAGIWLFNNLPGTQNDKVETGNPDFALNVTDTLDIEKLKSYNLPILLEFGADWCAPCKTMAPIIEALNEELQGKAIVRFIDTDKYGHLASAYSFQYIPTQVFIDAQGLPYETSLPESQGWNKHYDHVSGEHLYTTHTGTLTKDELLTILKEMGME</sequence>
<dbReference type="CDD" id="cd02947">
    <property type="entry name" value="TRX_family"/>
    <property type="match status" value="1"/>
</dbReference>
<dbReference type="PROSITE" id="PS51352">
    <property type="entry name" value="THIOREDOXIN_2"/>
    <property type="match status" value="1"/>
</dbReference>
<feature type="domain" description="Thioredoxin" evidence="2">
    <location>
        <begin position="50"/>
        <end position="188"/>
    </location>
</feature>
<accession>A0A645ESB1</accession>
<keyword evidence="1" id="KW-1133">Transmembrane helix</keyword>
<keyword evidence="1" id="KW-0472">Membrane</keyword>
<dbReference type="PANTHER" id="PTHR45663">
    <property type="entry name" value="GEO12009P1"/>
    <property type="match status" value="1"/>
</dbReference>
<dbReference type="AlphaFoldDB" id="A0A645ESB1"/>
<dbReference type="SUPFAM" id="SSF52833">
    <property type="entry name" value="Thioredoxin-like"/>
    <property type="match status" value="1"/>
</dbReference>
<feature type="transmembrane region" description="Helical" evidence="1">
    <location>
        <begin position="21"/>
        <end position="41"/>
    </location>
</feature>
<protein>
    <recommendedName>
        <fullName evidence="2">Thioredoxin domain-containing protein</fullName>
    </recommendedName>
</protein>
<organism evidence="3">
    <name type="scientific">bioreactor metagenome</name>
    <dbReference type="NCBI Taxonomy" id="1076179"/>
    <lineage>
        <taxon>unclassified sequences</taxon>
        <taxon>metagenomes</taxon>
        <taxon>ecological metagenomes</taxon>
    </lineage>
</organism>
<proteinExistence type="predicted"/>
<gene>
    <name evidence="3" type="ORF">SDC9_152159</name>
</gene>
<comment type="caution">
    <text evidence="3">The sequence shown here is derived from an EMBL/GenBank/DDBJ whole genome shotgun (WGS) entry which is preliminary data.</text>
</comment>
<dbReference type="Gene3D" id="3.40.30.10">
    <property type="entry name" value="Glutaredoxin"/>
    <property type="match status" value="1"/>
</dbReference>
<evidence type="ECO:0000256" key="1">
    <source>
        <dbReference type="SAM" id="Phobius"/>
    </source>
</evidence>
<dbReference type="PANTHER" id="PTHR45663:SF11">
    <property type="entry name" value="GEO12009P1"/>
    <property type="match status" value="1"/>
</dbReference>
<dbReference type="GO" id="GO:0015035">
    <property type="term" value="F:protein-disulfide reductase activity"/>
    <property type="evidence" value="ECO:0007669"/>
    <property type="project" value="TreeGrafter"/>
</dbReference>
<dbReference type="InterPro" id="IPR013766">
    <property type="entry name" value="Thioredoxin_domain"/>
</dbReference>
<dbReference type="InterPro" id="IPR036249">
    <property type="entry name" value="Thioredoxin-like_sf"/>
</dbReference>
<dbReference type="EMBL" id="VSSQ01050831">
    <property type="protein sequence ID" value="MPN04911.1"/>
    <property type="molecule type" value="Genomic_DNA"/>
</dbReference>
<dbReference type="Pfam" id="PF00085">
    <property type="entry name" value="Thioredoxin"/>
    <property type="match status" value="1"/>
</dbReference>
<reference evidence="3" key="1">
    <citation type="submission" date="2019-08" db="EMBL/GenBank/DDBJ databases">
        <authorList>
            <person name="Kucharzyk K."/>
            <person name="Murdoch R.W."/>
            <person name="Higgins S."/>
            <person name="Loffler F."/>
        </authorList>
    </citation>
    <scope>NUCLEOTIDE SEQUENCE</scope>
</reference>
<dbReference type="GO" id="GO:0005829">
    <property type="term" value="C:cytosol"/>
    <property type="evidence" value="ECO:0007669"/>
    <property type="project" value="TreeGrafter"/>
</dbReference>